<dbReference type="InterPro" id="IPR011043">
    <property type="entry name" value="Gal_Oxase/kelch_b-propeller"/>
</dbReference>
<keyword evidence="7" id="KW-1185">Reference proteome</keyword>
<dbReference type="Gene3D" id="2.130.10.80">
    <property type="entry name" value="Galactose oxidase/kelch, beta-propeller"/>
    <property type="match status" value="1"/>
</dbReference>
<accession>A0A316VAX9</accession>
<organism evidence="6 7">
    <name type="scientific">Meira miltonrushii</name>
    <dbReference type="NCBI Taxonomy" id="1280837"/>
    <lineage>
        <taxon>Eukaryota</taxon>
        <taxon>Fungi</taxon>
        <taxon>Dikarya</taxon>
        <taxon>Basidiomycota</taxon>
        <taxon>Ustilaginomycotina</taxon>
        <taxon>Exobasidiomycetes</taxon>
        <taxon>Exobasidiales</taxon>
        <taxon>Brachybasidiaceae</taxon>
        <taxon>Meira</taxon>
    </lineage>
</organism>
<name>A0A316VAX9_9BASI</name>
<dbReference type="GeneID" id="37021858"/>
<proteinExistence type="predicted"/>
<feature type="signal peptide" evidence="3">
    <location>
        <begin position="1"/>
        <end position="21"/>
    </location>
</feature>
<feature type="compositionally biased region" description="Low complexity" evidence="2">
    <location>
        <begin position="573"/>
        <end position="584"/>
    </location>
</feature>
<dbReference type="Pfam" id="PF09118">
    <property type="entry name" value="GO-like_E_set"/>
    <property type="match status" value="1"/>
</dbReference>
<dbReference type="SUPFAM" id="SSF50965">
    <property type="entry name" value="Galactose oxidase, central domain"/>
    <property type="match status" value="1"/>
</dbReference>
<sequence length="653" mass="69901">MVSFLKSSIVALAITIASVNGQKGGTVEIVGNSGVSGQMMFLQSNGQVAILDKVENNPIHKPNGQGPAAAVFYNYRDNSVKADNMKTNPFCAGGMTLGDGRWLVVGGNKAVGPGGVTASQNKSPYYDRNGGQAMRFLSPCSGSDCVWDDNDRKGLMKERWYATMEPMRDGHVMIAGGMRDGGFVPSQGSNEPSYEFYPTTGTTYKMDFLSRTVPLSLYPFTYLLSDNRVFMQANRQAILWNTDTLQETALPNIPVAPRVYPASGGNAMLPLTPANNYRETILFCGGMSLGNSKNWGNEGGPNVMVTERPASTSCTQISPLVDAQWHDQDPLPEGRSMGQFIILPDGRLWFGSGVTTGVAGYTTDPNQVGRPVGTSFGDNPSYKPLVYDPAKPAGQKWKRVGQANVGRLYHSSATLLPDSSILIAGSNPSPDVNTKQKWKTEYTVERWYPEWYDQQRPSNAGLPNSIGYGGSGFSLTFGSSTEAANAKVVVIRTGFSTHGFNMGQRSLELRSQRSGNTLNVAAMPANPALFAPGPALMFVVVNGVASTGKFIVVGNGKIGNQPVGAETQLRKPTSSTNATVAASAQRSSLVGADKERADHIAELLQGQPVQGNVVKPLNDNDNGIKSFFDGIQQHVEAAAEGFKNGEHTEHLSG</sequence>
<evidence type="ECO:0000259" key="5">
    <source>
        <dbReference type="Pfam" id="PF09118"/>
    </source>
</evidence>
<dbReference type="Gene3D" id="2.60.40.10">
    <property type="entry name" value="Immunoglobulins"/>
    <property type="match status" value="1"/>
</dbReference>
<evidence type="ECO:0000313" key="7">
    <source>
        <dbReference type="Proteomes" id="UP000245771"/>
    </source>
</evidence>
<dbReference type="CDD" id="cd02851">
    <property type="entry name" value="E_set_GO_C"/>
    <property type="match status" value="1"/>
</dbReference>
<feature type="domain" description="Glyoxal oxidase N-terminal" evidence="4">
    <location>
        <begin position="68"/>
        <end position="450"/>
    </location>
</feature>
<evidence type="ECO:0000256" key="1">
    <source>
        <dbReference type="ARBA" id="ARBA00022729"/>
    </source>
</evidence>
<dbReference type="RefSeq" id="XP_025354958.1">
    <property type="nucleotide sequence ID" value="XM_025500077.1"/>
</dbReference>
<gene>
    <name evidence="6" type="ORF">FA14DRAFT_167272</name>
</gene>
<dbReference type="InterPro" id="IPR037293">
    <property type="entry name" value="Gal_Oxidase_central_sf"/>
</dbReference>
<dbReference type="Pfam" id="PF07250">
    <property type="entry name" value="Glyoxal_oxid_N"/>
    <property type="match status" value="1"/>
</dbReference>
<reference evidence="6 7" key="1">
    <citation type="journal article" date="2018" name="Mol. Biol. Evol.">
        <title>Broad Genomic Sampling Reveals a Smut Pathogenic Ancestry of the Fungal Clade Ustilaginomycotina.</title>
        <authorList>
            <person name="Kijpornyongpan T."/>
            <person name="Mondo S.J."/>
            <person name="Barry K."/>
            <person name="Sandor L."/>
            <person name="Lee J."/>
            <person name="Lipzen A."/>
            <person name="Pangilinan J."/>
            <person name="LaButti K."/>
            <person name="Hainaut M."/>
            <person name="Henrissat B."/>
            <person name="Grigoriev I.V."/>
            <person name="Spatafora J.W."/>
            <person name="Aime M.C."/>
        </authorList>
    </citation>
    <scope>NUCLEOTIDE SEQUENCE [LARGE SCALE GENOMIC DNA]</scope>
    <source>
        <strain evidence="6 7">MCA 3882</strain>
    </source>
</reference>
<dbReference type="AlphaFoldDB" id="A0A316VAX9"/>
<dbReference type="InterPro" id="IPR013783">
    <property type="entry name" value="Ig-like_fold"/>
</dbReference>
<keyword evidence="1 3" id="KW-0732">Signal</keyword>
<dbReference type="InParanoid" id="A0A316VAX9"/>
<feature type="domain" description="Galactose oxidase-like Early set" evidence="5">
    <location>
        <begin position="456"/>
        <end position="552"/>
    </location>
</feature>
<evidence type="ECO:0000256" key="2">
    <source>
        <dbReference type="SAM" id="MobiDB-lite"/>
    </source>
</evidence>
<dbReference type="STRING" id="1280837.A0A316VAX9"/>
<dbReference type="InterPro" id="IPR009880">
    <property type="entry name" value="Glyoxal_oxidase_N"/>
</dbReference>
<dbReference type="InterPro" id="IPR015202">
    <property type="entry name" value="GO-like_E_set"/>
</dbReference>
<dbReference type="OrthoDB" id="2019572at2759"/>
<evidence type="ECO:0000256" key="3">
    <source>
        <dbReference type="SAM" id="SignalP"/>
    </source>
</evidence>
<dbReference type="EMBL" id="KZ819603">
    <property type="protein sequence ID" value="PWN34656.1"/>
    <property type="molecule type" value="Genomic_DNA"/>
</dbReference>
<dbReference type="SUPFAM" id="SSF81296">
    <property type="entry name" value="E set domains"/>
    <property type="match status" value="1"/>
</dbReference>
<dbReference type="InterPro" id="IPR014756">
    <property type="entry name" value="Ig_E-set"/>
</dbReference>
<feature type="region of interest" description="Disordered" evidence="2">
    <location>
        <begin position="563"/>
        <end position="589"/>
    </location>
</feature>
<dbReference type="Proteomes" id="UP000245771">
    <property type="component" value="Unassembled WGS sequence"/>
</dbReference>
<dbReference type="PANTHER" id="PTHR32208">
    <property type="entry name" value="SECRETED PROTEIN-RELATED"/>
    <property type="match status" value="1"/>
</dbReference>
<feature type="chain" id="PRO_5016300518" evidence="3">
    <location>
        <begin position="22"/>
        <end position="653"/>
    </location>
</feature>
<dbReference type="PANTHER" id="PTHR32208:SF96">
    <property type="entry name" value="GLYOXAL OXIDASE"/>
    <property type="match status" value="1"/>
</dbReference>
<evidence type="ECO:0000313" key="6">
    <source>
        <dbReference type="EMBL" id="PWN34656.1"/>
    </source>
</evidence>
<evidence type="ECO:0000259" key="4">
    <source>
        <dbReference type="Pfam" id="PF07250"/>
    </source>
</evidence>
<protein>
    <submittedName>
        <fullName evidence="6">Glyoxaloxidase 2</fullName>
    </submittedName>
</protein>